<protein>
    <submittedName>
        <fullName evidence="1">Uncharacterized protein</fullName>
    </submittedName>
</protein>
<reference evidence="1" key="2">
    <citation type="submission" date="2013-05" db="EMBL/GenBank/DDBJ databases">
        <authorList>
            <person name="Carter J.-M."/>
            <person name="Baker S.C."/>
            <person name="Pink R."/>
            <person name="Carter D.R.F."/>
            <person name="Collins A."/>
            <person name="Tomlin J."/>
            <person name="Gibbs M."/>
            <person name="Breuker C.J."/>
        </authorList>
    </citation>
    <scope>NUCLEOTIDE SEQUENCE</scope>
    <source>
        <tissue evidence="1">Ovary</tissue>
    </source>
</reference>
<evidence type="ECO:0000313" key="1">
    <source>
        <dbReference type="EMBL" id="JAA88196.1"/>
    </source>
</evidence>
<name>S4P803_9NEOP</name>
<dbReference type="EMBL" id="GAIX01004364">
    <property type="protein sequence ID" value="JAA88196.1"/>
    <property type="molecule type" value="Transcribed_RNA"/>
</dbReference>
<organism evidence="1">
    <name type="scientific">Pararge aegeria</name>
    <name type="common">speckled wood butterfly</name>
    <dbReference type="NCBI Taxonomy" id="116150"/>
    <lineage>
        <taxon>Eukaryota</taxon>
        <taxon>Metazoa</taxon>
        <taxon>Ecdysozoa</taxon>
        <taxon>Arthropoda</taxon>
        <taxon>Hexapoda</taxon>
        <taxon>Insecta</taxon>
        <taxon>Pterygota</taxon>
        <taxon>Neoptera</taxon>
        <taxon>Endopterygota</taxon>
        <taxon>Lepidoptera</taxon>
        <taxon>Glossata</taxon>
        <taxon>Ditrysia</taxon>
        <taxon>Papilionoidea</taxon>
        <taxon>Nymphalidae</taxon>
        <taxon>Satyrinae</taxon>
        <taxon>Satyrini</taxon>
        <taxon>Parargina</taxon>
        <taxon>Pararge</taxon>
    </lineage>
</organism>
<reference evidence="1" key="1">
    <citation type="journal article" date="2013" name="BMC Genomics">
        <title>Unscrambling butterfly oogenesis.</title>
        <authorList>
            <person name="Carter J.M."/>
            <person name="Baker S.C."/>
            <person name="Pink R."/>
            <person name="Carter D.R."/>
            <person name="Collins A."/>
            <person name="Tomlin J."/>
            <person name="Gibbs M."/>
            <person name="Breuker C.J."/>
        </authorList>
    </citation>
    <scope>NUCLEOTIDE SEQUENCE</scope>
    <source>
        <tissue evidence="1">Ovary</tissue>
    </source>
</reference>
<accession>S4P803</accession>
<sequence>MVIHTYFDTIEIGEFLLYYFTQHLFSHFPFSQGSSVMTSFFLVICKTKISETLVRQSTLFFHDTLKRLIKLDKLC</sequence>
<dbReference type="AlphaFoldDB" id="S4P803"/>
<proteinExistence type="predicted"/>